<keyword evidence="2" id="KW-0548">Nucleotidyltransferase</keyword>
<name>A0A5C5Z9G1_9BACT</name>
<dbReference type="SUPFAM" id="SSF52821">
    <property type="entry name" value="Rhodanese/Cell cycle control phosphatase"/>
    <property type="match status" value="1"/>
</dbReference>
<dbReference type="EMBL" id="SJPJ01000001">
    <property type="protein sequence ID" value="TWT83845.1"/>
    <property type="molecule type" value="Genomic_DNA"/>
</dbReference>
<accession>A0A5C5Z9G1</accession>
<dbReference type="Pfam" id="PF00581">
    <property type="entry name" value="Rhodanese"/>
    <property type="match status" value="1"/>
</dbReference>
<dbReference type="Gene3D" id="3.40.250.10">
    <property type="entry name" value="Rhodanese-like domain"/>
    <property type="match status" value="1"/>
</dbReference>
<dbReference type="GO" id="GO:0016779">
    <property type="term" value="F:nucleotidyltransferase activity"/>
    <property type="evidence" value="ECO:0007669"/>
    <property type="project" value="UniProtKB-KW"/>
</dbReference>
<dbReference type="SMART" id="SM00450">
    <property type="entry name" value="RHOD"/>
    <property type="match status" value="1"/>
</dbReference>
<dbReference type="PROSITE" id="PS50206">
    <property type="entry name" value="RHODANESE_3"/>
    <property type="match status" value="1"/>
</dbReference>
<comment type="caution">
    <text evidence="2">The sequence shown here is derived from an EMBL/GenBank/DDBJ whole genome shotgun (WGS) entry which is preliminary data.</text>
</comment>
<evidence type="ECO:0000313" key="2">
    <source>
        <dbReference type="EMBL" id="TWT83845.1"/>
    </source>
</evidence>
<sequence length="114" mass="12714">MPNTNDLPIQIDVHSVNEMLKRGEDFLLLDVREPSEFAIAKIVGSMLLPMSELAGRAAELDPHQDRLIVVHCHHGGRSLQVTHALQASGFKRVQNMDGGIDQWSLQIDSSISRY</sequence>
<protein>
    <submittedName>
        <fullName evidence="2">Putative adenylyltransferase/sulfurtransferase MoeZ</fullName>
    </submittedName>
</protein>
<evidence type="ECO:0000259" key="1">
    <source>
        <dbReference type="PROSITE" id="PS50206"/>
    </source>
</evidence>
<dbReference type="PANTHER" id="PTHR43031:SF17">
    <property type="entry name" value="SULFURTRANSFERASE YTWF-RELATED"/>
    <property type="match status" value="1"/>
</dbReference>
<dbReference type="InterPro" id="IPR036873">
    <property type="entry name" value="Rhodanese-like_dom_sf"/>
</dbReference>
<evidence type="ECO:0000313" key="3">
    <source>
        <dbReference type="Proteomes" id="UP000315010"/>
    </source>
</evidence>
<reference evidence="2 3" key="1">
    <citation type="submission" date="2019-02" db="EMBL/GenBank/DDBJ databases">
        <title>Deep-cultivation of Planctomycetes and their phenomic and genomic characterization uncovers novel biology.</title>
        <authorList>
            <person name="Wiegand S."/>
            <person name="Jogler M."/>
            <person name="Boedeker C."/>
            <person name="Pinto D."/>
            <person name="Vollmers J."/>
            <person name="Rivas-Marin E."/>
            <person name="Kohn T."/>
            <person name="Peeters S.H."/>
            <person name="Heuer A."/>
            <person name="Rast P."/>
            <person name="Oberbeckmann S."/>
            <person name="Bunk B."/>
            <person name="Jeske O."/>
            <person name="Meyerdierks A."/>
            <person name="Storesund J.E."/>
            <person name="Kallscheuer N."/>
            <person name="Luecker S."/>
            <person name="Lage O.M."/>
            <person name="Pohl T."/>
            <person name="Merkel B.J."/>
            <person name="Hornburger P."/>
            <person name="Mueller R.-W."/>
            <person name="Bruemmer F."/>
            <person name="Labrenz M."/>
            <person name="Spormann A.M."/>
            <person name="Op Den Camp H."/>
            <person name="Overmann J."/>
            <person name="Amann R."/>
            <person name="Jetten M.S.M."/>
            <person name="Mascher T."/>
            <person name="Medema M.H."/>
            <person name="Devos D.P."/>
            <person name="Kaster A.-K."/>
            <person name="Ovreas L."/>
            <person name="Rohde M."/>
            <person name="Galperin M.Y."/>
            <person name="Jogler C."/>
        </authorList>
    </citation>
    <scope>NUCLEOTIDE SEQUENCE [LARGE SCALE GENOMIC DNA]</scope>
    <source>
        <strain evidence="2 3">CA13</strain>
    </source>
</reference>
<organism evidence="2 3">
    <name type="scientific">Novipirellula herctigrandis</name>
    <dbReference type="NCBI Taxonomy" id="2527986"/>
    <lineage>
        <taxon>Bacteria</taxon>
        <taxon>Pseudomonadati</taxon>
        <taxon>Planctomycetota</taxon>
        <taxon>Planctomycetia</taxon>
        <taxon>Pirellulales</taxon>
        <taxon>Pirellulaceae</taxon>
        <taxon>Novipirellula</taxon>
    </lineage>
</organism>
<dbReference type="InterPro" id="IPR050229">
    <property type="entry name" value="GlpE_sulfurtransferase"/>
</dbReference>
<feature type="domain" description="Rhodanese" evidence="1">
    <location>
        <begin position="22"/>
        <end position="112"/>
    </location>
</feature>
<keyword evidence="3" id="KW-1185">Reference proteome</keyword>
<dbReference type="AlphaFoldDB" id="A0A5C5Z9G1"/>
<gene>
    <name evidence="2" type="primary">moeZ</name>
    <name evidence="2" type="ORF">CA13_53180</name>
</gene>
<dbReference type="OrthoDB" id="9800872at2"/>
<proteinExistence type="predicted"/>
<dbReference type="Proteomes" id="UP000315010">
    <property type="component" value="Unassembled WGS sequence"/>
</dbReference>
<keyword evidence="2" id="KW-0808">Transferase</keyword>
<dbReference type="PANTHER" id="PTHR43031">
    <property type="entry name" value="FAD-DEPENDENT OXIDOREDUCTASE"/>
    <property type="match status" value="1"/>
</dbReference>
<dbReference type="RefSeq" id="WP_146401261.1">
    <property type="nucleotide sequence ID" value="NZ_SJPJ01000001.1"/>
</dbReference>
<dbReference type="InterPro" id="IPR001763">
    <property type="entry name" value="Rhodanese-like_dom"/>
</dbReference>